<feature type="compositionally biased region" description="Acidic residues" evidence="1">
    <location>
        <begin position="119"/>
        <end position="138"/>
    </location>
</feature>
<reference evidence="2 3" key="1">
    <citation type="submission" date="2016-09" db="EMBL/GenBank/DDBJ databases">
        <title>Acidihalobacter prosperus V6 (DSM14174).</title>
        <authorList>
            <person name="Khaleque H.N."/>
            <person name="Ramsay J.P."/>
            <person name="Murphy R.J.T."/>
            <person name="Kaksonen A.H."/>
            <person name="Boxall N.J."/>
            <person name="Watkin E.L.J."/>
        </authorList>
    </citation>
    <scope>NUCLEOTIDE SEQUENCE [LARGE SCALE GENOMIC DNA]</scope>
    <source>
        <strain evidence="2 3">V6</strain>
    </source>
</reference>
<evidence type="ECO:0000256" key="1">
    <source>
        <dbReference type="SAM" id="MobiDB-lite"/>
    </source>
</evidence>
<name>A0A1D8K5P9_9GAMM</name>
<proteinExistence type="predicted"/>
<dbReference type="Proteomes" id="UP000095342">
    <property type="component" value="Chromosome"/>
</dbReference>
<dbReference type="AlphaFoldDB" id="A0A1D8K5P9"/>
<feature type="region of interest" description="Disordered" evidence="1">
    <location>
        <begin position="84"/>
        <end position="138"/>
    </location>
</feature>
<gene>
    <name evidence="2" type="ORF">BJI67_03670</name>
</gene>
<evidence type="ECO:0000313" key="3">
    <source>
        <dbReference type="Proteomes" id="UP000095342"/>
    </source>
</evidence>
<accession>A0A1D8K5P9</accession>
<sequence>MSENPIWFGYLEAGAKSTPVVLDQRLNTGKPDTMYLFNLARNSFLEYKREIVDAKLRELQDGEADLGTLKSAFNNARKEFRPRVSRAQTVAERGFATSQSSSDEPEELLDELLTSSADADIDSDDEDDTDDDWDEDED</sequence>
<organism evidence="2 3">
    <name type="scientific">Acidihalobacter aeolianus</name>
    <dbReference type="NCBI Taxonomy" id="2792603"/>
    <lineage>
        <taxon>Bacteria</taxon>
        <taxon>Pseudomonadati</taxon>
        <taxon>Pseudomonadota</taxon>
        <taxon>Gammaproteobacteria</taxon>
        <taxon>Chromatiales</taxon>
        <taxon>Ectothiorhodospiraceae</taxon>
        <taxon>Acidihalobacter</taxon>
    </lineage>
</organism>
<dbReference type="RefSeq" id="WP_070071882.1">
    <property type="nucleotide sequence ID" value="NZ_CP017448.1"/>
</dbReference>
<evidence type="ECO:0000313" key="2">
    <source>
        <dbReference type="EMBL" id="AOV16289.1"/>
    </source>
</evidence>
<dbReference type="KEGG" id="aaeo:BJI67_03670"/>
<keyword evidence="3" id="KW-1185">Reference proteome</keyword>
<dbReference type="EMBL" id="CP017448">
    <property type="protein sequence ID" value="AOV16289.1"/>
    <property type="molecule type" value="Genomic_DNA"/>
</dbReference>
<protein>
    <submittedName>
        <fullName evidence="2">Uncharacterized protein</fullName>
    </submittedName>
</protein>